<dbReference type="RefSeq" id="WP_210655567.1">
    <property type="nucleotide sequence ID" value="NZ_JAGKQQ010000001.1"/>
</dbReference>
<evidence type="ECO:0008006" key="3">
    <source>
        <dbReference type="Google" id="ProtNLM"/>
    </source>
</evidence>
<protein>
    <recommendedName>
        <fullName evidence="3">WGR domain-containing protein</fullName>
    </recommendedName>
</protein>
<proteinExistence type="predicted"/>
<evidence type="ECO:0000313" key="2">
    <source>
        <dbReference type="Proteomes" id="UP000676565"/>
    </source>
</evidence>
<sequence>MLVREFVGGDPTRTCKLIFLDEPLRFGYRVTDGGRLAEHVLTKRADFERAVVEQTAEGFVETEWSLTRRVFSSSDQFWIVALEGNTLRTHFGGIRPGWQESSGQKRDKLYRDRNRAVAAYHRAIASKCDEGYREQYDREVLIPGGPRQPGTKGAR</sequence>
<comment type="caution">
    <text evidence="1">The sequence shown here is derived from an EMBL/GenBank/DDBJ whole genome shotgun (WGS) entry which is preliminary data.</text>
</comment>
<accession>A0ABS5BTB2</accession>
<dbReference type="EMBL" id="JAGKQQ010000001">
    <property type="protein sequence ID" value="MBP3956958.1"/>
    <property type="molecule type" value="Genomic_DNA"/>
</dbReference>
<name>A0ABS5BTB2_9BACT</name>
<evidence type="ECO:0000313" key="1">
    <source>
        <dbReference type="EMBL" id="MBP3956958.1"/>
    </source>
</evidence>
<dbReference type="Proteomes" id="UP000676565">
    <property type="component" value="Unassembled WGS sequence"/>
</dbReference>
<gene>
    <name evidence="1" type="ORF">J8F10_16940</name>
</gene>
<organism evidence="1 2">
    <name type="scientific">Gemmata palustris</name>
    <dbReference type="NCBI Taxonomy" id="2822762"/>
    <lineage>
        <taxon>Bacteria</taxon>
        <taxon>Pseudomonadati</taxon>
        <taxon>Planctomycetota</taxon>
        <taxon>Planctomycetia</taxon>
        <taxon>Gemmatales</taxon>
        <taxon>Gemmataceae</taxon>
        <taxon>Gemmata</taxon>
    </lineage>
</organism>
<keyword evidence="2" id="KW-1185">Reference proteome</keyword>
<reference evidence="1 2" key="1">
    <citation type="submission" date="2021-04" db="EMBL/GenBank/DDBJ databases">
        <authorList>
            <person name="Ivanova A."/>
        </authorList>
    </citation>
    <scope>NUCLEOTIDE SEQUENCE [LARGE SCALE GENOMIC DNA]</scope>
    <source>
        <strain evidence="1 2">G18</strain>
    </source>
</reference>
<dbReference type="Gene3D" id="2.20.140.10">
    <property type="entry name" value="WGR domain"/>
    <property type="match status" value="1"/>
</dbReference>